<feature type="signal peptide" evidence="1">
    <location>
        <begin position="1"/>
        <end position="22"/>
    </location>
</feature>
<comment type="caution">
    <text evidence="2">The sequence shown here is derived from an EMBL/GenBank/DDBJ whole genome shotgun (WGS) entry which is preliminary data.</text>
</comment>
<keyword evidence="3" id="KW-1185">Reference proteome</keyword>
<name>A0ABR1R9J1_9PEZI</name>
<accession>A0ABR1R9J1</accession>
<reference evidence="2 3" key="1">
    <citation type="submission" date="2023-01" db="EMBL/GenBank/DDBJ databases">
        <title>Analysis of 21 Apiospora genomes using comparative genomics revels a genus with tremendous synthesis potential of carbohydrate active enzymes and secondary metabolites.</title>
        <authorList>
            <person name="Sorensen T."/>
        </authorList>
    </citation>
    <scope>NUCLEOTIDE SEQUENCE [LARGE SCALE GENOMIC DNA]</scope>
    <source>
        <strain evidence="2 3">CBS 20057</strain>
    </source>
</reference>
<dbReference type="EMBL" id="JAQQWI010000018">
    <property type="protein sequence ID" value="KAK8002115.1"/>
    <property type="molecule type" value="Genomic_DNA"/>
</dbReference>
<keyword evidence="1" id="KW-0732">Signal</keyword>
<gene>
    <name evidence="2" type="ORF">PG991_014337</name>
</gene>
<proteinExistence type="predicted"/>
<evidence type="ECO:0000313" key="2">
    <source>
        <dbReference type="EMBL" id="KAK8002115.1"/>
    </source>
</evidence>
<feature type="chain" id="PRO_5046971399" evidence="1">
    <location>
        <begin position="23"/>
        <end position="286"/>
    </location>
</feature>
<evidence type="ECO:0000313" key="3">
    <source>
        <dbReference type="Proteomes" id="UP001396898"/>
    </source>
</evidence>
<organism evidence="2 3">
    <name type="scientific">Apiospora marii</name>
    <dbReference type="NCBI Taxonomy" id="335849"/>
    <lineage>
        <taxon>Eukaryota</taxon>
        <taxon>Fungi</taxon>
        <taxon>Dikarya</taxon>
        <taxon>Ascomycota</taxon>
        <taxon>Pezizomycotina</taxon>
        <taxon>Sordariomycetes</taxon>
        <taxon>Xylariomycetidae</taxon>
        <taxon>Amphisphaeriales</taxon>
        <taxon>Apiosporaceae</taxon>
        <taxon>Apiospora</taxon>
    </lineage>
</organism>
<evidence type="ECO:0000256" key="1">
    <source>
        <dbReference type="SAM" id="SignalP"/>
    </source>
</evidence>
<protein>
    <submittedName>
        <fullName evidence="2">Uncharacterized protein</fullName>
    </submittedName>
</protein>
<dbReference type="Proteomes" id="UP001396898">
    <property type="component" value="Unassembled WGS sequence"/>
</dbReference>
<sequence>MQGVRLFLSLAAAGLATSRVLAVPDLSVAPSPNGTVDPELDKRSDWPTDGGVIIGWPGDSLYTNGLATCVGMTGIGDPIPLGDENRYDRVSRRLHFPSLCFCVEDTGSKLTEEYAPRQILAHVQCEADKAAQDMRDWSTLVRGANFARSLLAVSVANPYLQPPELQDAQKVLNRLALQTATDVAVGGLWTVQVVERQSLDGGLPLGSMEIERGGTTNAEGAPVAWPAVPTLEVDCGWPTRYTPAKDPEETRQRMVDLGHQICISANGCAAGMGTPHCVVSDDRPLG</sequence>